<dbReference type="AlphaFoldDB" id="A0A4P7XFN2"/>
<feature type="transmembrane region" description="Helical" evidence="6">
    <location>
        <begin position="278"/>
        <end position="296"/>
    </location>
</feature>
<name>A0A4P7XFN2_9ALTE</name>
<feature type="transmembrane region" description="Helical" evidence="6">
    <location>
        <begin position="144"/>
        <end position="161"/>
    </location>
</feature>
<dbReference type="PANTHER" id="PTHR37693">
    <property type="entry name" value="PHOSPHATIDYLGLYCEROL LYSYLTRANSFERASE"/>
    <property type="match status" value="1"/>
</dbReference>
<dbReference type="Proteomes" id="UP000298049">
    <property type="component" value="Chromosome"/>
</dbReference>
<keyword evidence="5 6" id="KW-0472">Membrane</keyword>
<organism evidence="7 8">
    <name type="scientific">Hydrocarboniclastica marina</name>
    <dbReference type="NCBI Taxonomy" id="2259620"/>
    <lineage>
        <taxon>Bacteria</taxon>
        <taxon>Pseudomonadati</taxon>
        <taxon>Pseudomonadota</taxon>
        <taxon>Gammaproteobacteria</taxon>
        <taxon>Alteromonadales</taxon>
        <taxon>Alteromonadaceae</taxon>
        <taxon>Hydrocarboniclastica</taxon>
    </lineage>
</organism>
<evidence type="ECO:0000256" key="4">
    <source>
        <dbReference type="ARBA" id="ARBA00022989"/>
    </source>
</evidence>
<dbReference type="EMBL" id="CP031093">
    <property type="protein sequence ID" value="QCF25771.1"/>
    <property type="molecule type" value="Genomic_DNA"/>
</dbReference>
<dbReference type="GO" id="GO:0005886">
    <property type="term" value="C:plasma membrane"/>
    <property type="evidence" value="ECO:0007669"/>
    <property type="project" value="UniProtKB-SubCell"/>
</dbReference>
<evidence type="ECO:0000256" key="2">
    <source>
        <dbReference type="ARBA" id="ARBA00022475"/>
    </source>
</evidence>
<keyword evidence="8" id="KW-1185">Reference proteome</keyword>
<sequence>MRNSMDPNTSPSSSGLRAIPFKRLVLFTILFILLSSAGVYVIYAQFAERSFSFDWRLVSFPFLLWVLLLLIVYYVADGLRLHFTLRALGHRMSRGKVFRLVFINIFFSNVTPMATGGGFAQIWYMQRQGIPLGTATAATTIRTLLAVVFIFVATPLFLLSLESLENSAISGQIAAYLAVFITLYLGFFAILLLRTRWLLPPLTLIINALHRVNLINTDRQMHWRFKSKREMLRFAHSFAAYRKGAPGDVLLSVIFTVVFLLSLFSFPALLMQALGYDVSYLNVVGLLVITTFIMYFSPTPGASGIAEGVFGHFFSGVLSGNHLVLVTVAWRLLTIYLGMLIGVFVTQAELMRTRSMHGRA</sequence>
<evidence type="ECO:0000256" key="6">
    <source>
        <dbReference type="SAM" id="Phobius"/>
    </source>
</evidence>
<protein>
    <submittedName>
        <fullName evidence="7">UPF0104 family protein</fullName>
    </submittedName>
</protein>
<feature type="transmembrane region" description="Helical" evidence="6">
    <location>
        <begin position="55"/>
        <end position="76"/>
    </location>
</feature>
<evidence type="ECO:0000313" key="7">
    <source>
        <dbReference type="EMBL" id="QCF25771.1"/>
    </source>
</evidence>
<evidence type="ECO:0000313" key="8">
    <source>
        <dbReference type="Proteomes" id="UP000298049"/>
    </source>
</evidence>
<evidence type="ECO:0000256" key="5">
    <source>
        <dbReference type="ARBA" id="ARBA00023136"/>
    </source>
</evidence>
<comment type="subcellular location">
    <subcellularLocation>
        <location evidence="1">Cell membrane</location>
        <topology evidence="1">Multi-pass membrane protein</topology>
    </subcellularLocation>
</comment>
<feature type="transmembrane region" description="Helical" evidence="6">
    <location>
        <begin position="249"/>
        <end position="271"/>
    </location>
</feature>
<accession>A0A4P7XFN2</accession>
<evidence type="ECO:0000256" key="3">
    <source>
        <dbReference type="ARBA" id="ARBA00022692"/>
    </source>
</evidence>
<dbReference type="PANTHER" id="PTHR37693:SF1">
    <property type="entry name" value="INTEGRAL MEMBRANE PROTEIN"/>
    <property type="match status" value="1"/>
</dbReference>
<dbReference type="KEGG" id="hmi:soil367_07485"/>
<keyword evidence="3 6" id="KW-0812">Transmembrane</keyword>
<feature type="transmembrane region" description="Helical" evidence="6">
    <location>
        <begin position="173"/>
        <end position="193"/>
    </location>
</feature>
<feature type="transmembrane region" description="Helical" evidence="6">
    <location>
        <begin position="21"/>
        <end position="43"/>
    </location>
</feature>
<dbReference type="NCBIfam" id="TIGR00374">
    <property type="entry name" value="flippase-like domain"/>
    <property type="match status" value="1"/>
</dbReference>
<gene>
    <name evidence="7" type="ORF">soil367_07485</name>
</gene>
<dbReference type="InterPro" id="IPR022791">
    <property type="entry name" value="L-PG_synthase/AglD"/>
</dbReference>
<keyword evidence="4 6" id="KW-1133">Transmembrane helix</keyword>
<feature type="transmembrane region" description="Helical" evidence="6">
    <location>
        <begin position="323"/>
        <end position="346"/>
    </location>
</feature>
<dbReference type="OrthoDB" id="9810654at2"/>
<proteinExistence type="predicted"/>
<keyword evidence="2" id="KW-1003">Cell membrane</keyword>
<evidence type="ECO:0000256" key="1">
    <source>
        <dbReference type="ARBA" id="ARBA00004651"/>
    </source>
</evidence>
<feature type="transmembrane region" description="Helical" evidence="6">
    <location>
        <begin position="97"/>
        <end position="124"/>
    </location>
</feature>
<reference evidence="7 8" key="1">
    <citation type="submission" date="2018-07" db="EMBL/GenBank/DDBJ databases">
        <title>Marsedoiliclastica nanhaica gen. nov. sp. nov., a novel marine hydrocarbonoclastic bacterium isolated from an in-situ enriched hydrocarbon-degrading consortium in deep-sea sediment.</title>
        <authorList>
            <person name="Dong C."/>
            <person name="Ma T."/>
            <person name="Liu R."/>
            <person name="Shao Z."/>
        </authorList>
    </citation>
    <scope>NUCLEOTIDE SEQUENCE [LARGE SCALE GENOMIC DNA]</scope>
    <source>
        <strain evidence="8">soil36-7</strain>
    </source>
</reference>
<dbReference type="Pfam" id="PF03706">
    <property type="entry name" value="LPG_synthase_TM"/>
    <property type="match status" value="1"/>
</dbReference>